<evidence type="ECO:0000313" key="7">
    <source>
        <dbReference type="EMBL" id="KAK2715156.1"/>
    </source>
</evidence>
<evidence type="ECO:0000256" key="5">
    <source>
        <dbReference type="SAM" id="MobiDB-lite"/>
    </source>
</evidence>
<comment type="caution">
    <text evidence="7">The sequence shown here is derived from an EMBL/GenBank/DDBJ whole genome shotgun (WGS) entry which is preliminary data.</text>
</comment>
<dbReference type="SMART" id="SM00490">
    <property type="entry name" value="HELICc"/>
    <property type="match status" value="1"/>
</dbReference>
<feature type="region of interest" description="Disordered" evidence="5">
    <location>
        <begin position="26"/>
        <end position="55"/>
    </location>
</feature>
<dbReference type="Gene3D" id="1.10.10.10">
    <property type="entry name" value="Winged helix-like DNA-binding domain superfamily/Winged helix DNA-binding domain"/>
    <property type="match status" value="1"/>
</dbReference>
<dbReference type="Pfam" id="PF00271">
    <property type="entry name" value="Helicase_C"/>
    <property type="match status" value="1"/>
</dbReference>
<dbReference type="PROSITE" id="PS51194">
    <property type="entry name" value="HELICASE_CTER"/>
    <property type="match status" value="1"/>
</dbReference>
<protein>
    <recommendedName>
        <fullName evidence="6">Helicase C-terminal domain-containing protein</fullName>
    </recommendedName>
</protein>
<dbReference type="GO" id="GO:0005524">
    <property type="term" value="F:ATP binding"/>
    <property type="evidence" value="ECO:0007669"/>
    <property type="project" value="UniProtKB-KW"/>
</dbReference>
<evidence type="ECO:0000256" key="3">
    <source>
        <dbReference type="ARBA" id="ARBA00022806"/>
    </source>
</evidence>
<proteinExistence type="predicted"/>
<evidence type="ECO:0000259" key="6">
    <source>
        <dbReference type="PROSITE" id="PS51194"/>
    </source>
</evidence>
<keyword evidence="4" id="KW-0067">ATP-binding</keyword>
<keyword evidence="3" id="KW-0347">Helicase</keyword>
<dbReference type="InterPro" id="IPR004179">
    <property type="entry name" value="Sec63-dom"/>
</dbReference>
<dbReference type="Proteomes" id="UP001187531">
    <property type="component" value="Unassembled WGS sequence"/>
</dbReference>
<dbReference type="InterPro" id="IPR001650">
    <property type="entry name" value="Helicase_C-like"/>
</dbReference>
<dbReference type="InterPro" id="IPR050474">
    <property type="entry name" value="Hel308_SKI2-like"/>
</dbReference>
<dbReference type="EMBL" id="JAVRJZ010000012">
    <property type="protein sequence ID" value="KAK2715156.1"/>
    <property type="molecule type" value="Genomic_DNA"/>
</dbReference>
<dbReference type="SUPFAM" id="SSF52540">
    <property type="entry name" value="P-loop containing nucleoside triphosphate hydrolases"/>
    <property type="match status" value="1"/>
</dbReference>
<evidence type="ECO:0000313" key="8">
    <source>
        <dbReference type="Proteomes" id="UP001187531"/>
    </source>
</evidence>
<evidence type="ECO:0000256" key="2">
    <source>
        <dbReference type="ARBA" id="ARBA00022801"/>
    </source>
</evidence>
<dbReference type="SUPFAM" id="SSF46785">
    <property type="entry name" value="Winged helix' DNA-binding domain"/>
    <property type="match status" value="1"/>
</dbReference>
<dbReference type="Gene3D" id="1.10.3380.10">
    <property type="entry name" value="Sec63 N-terminal domain-like domain"/>
    <property type="match status" value="1"/>
</dbReference>
<dbReference type="PANTHER" id="PTHR47961">
    <property type="entry name" value="DNA POLYMERASE THETA, PUTATIVE (AFU_ORTHOLOGUE AFUA_1G05260)-RELATED"/>
    <property type="match status" value="1"/>
</dbReference>
<gene>
    <name evidence="7" type="ORF">QYM36_009961</name>
</gene>
<feature type="domain" description="Helicase C-terminal" evidence="6">
    <location>
        <begin position="19"/>
        <end position="205"/>
    </location>
</feature>
<dbReference type="Pfam" id="PF02889">
    <property type="entry name" value="Sec63"/>
    <property type="match status" value="1"/>
</dbReference>
<evidence type="ECO:0000256" key="1">
    <source>
        <dbReference type="ARBA" id="ARBA00022741"/>
    </source>
</evidence>
<dbReference type="CDD" id="cd18795">
    <property type="entry name" value="SF2_C_Ski2"/>
    <property type="match status" value="1"/>
</dbReference>
<dbReference type="InterPro" id="IPR057842">
    <property type="entry name" value="WH_MER3"/>
</dbReference>
<sequence>MSDADHSDSSEAQDIKRRKIEKKIEIVPSSSGSDEELIIVEPSPKPRQKKNSGKRLEDLNLKHTCSFGIGVYHAGLADKDRRTIKELFVNHKIQILITTSNLAWGVNVPAHLVIIKGTEYYDSKTKRYIDIPITDVLQMMGRAGRPQYDTQGVAVILVHDIKKDFYKKCLIEPFPVESALLKVLPENLNAEVVAGTISSKQDCLDYMTGTYMFRRLYKNPTYYCLDVVNPENVNKFLSRIVEKALLDLETTSCISIGEDNQTINTTVLGRIASDYYLSHLTVGLFNDKLSSNSSQQDLLKILSDVHEYAELPVRDNEDEQNA</sequence>
<accession>A0AA88HZB6</accession>
<reference evidence="7" key="1">
    <citation type="submission" date="2023-07" db="EMBL/GenBank/DDBJ databases">
        <title>Chromosome-level genome assembly of Artemia franciscana.</title>
        <authorList>
            <person name="Jo E."/>
        </authorList>
    </citation>
    <scope>NUCLEOTIDE SEQUENCE</scope>
    <source>
        <tissue evidence="7">Whole body</tissue>
    </source>
</reference>
<keyword evidence="1" id="KW-0547">Nucleotide-binding</keyword>
<dbReference type="GO" id="GO:0005634">
    <property type="term" value="C:nucleus"/>
    <property type="evidence" value="ECO:0007669"/>
    <property type="project" value="TreeGrafter"/>
</dbReference>
<keyword evidence="2" id="KW-0378">Hydrolase</keyword>
<feature type="non-terminal residue" evidence="7">
    <location>
        <position position="322"/>
    </location>
</feature>
<organism evidence="7 8">
    <name type="scientific">Artemia franciscana</name>
    <name type="common">Brine shrimp</name>
    <name type="synonym">Artemia sanfranciscana</name>
    <dbReference type="NCBI Taxonomy" id="6661"/>
    <lineage>
        <taxon>Eukaryota</taxon>
        <taxon>Metazoa</taxon>
        <taxon>Ecdysozoa</taxon>
        <taxon>Arthropoda</taxon>
        <taxon>Crustacea</taxon>
        <taxon>Branchiopoda</taxon>
        <taxon>Anostraca</taxon>
        <taxon>Artemiidae</taxon>
        <taxon>Artemia</taxon>
    </lineage>
</organism>
<dbReference type="Pfam" id="PF23445">
    <property type="entry name" value="WHD_SNRNP200"/>
    <property type="match status" value="1"/>
</dbReference>
<dbReference type="InterPro" id="IPR027417">
    <property type="entry name" value="P-loop_NTPase"/>
</dbReference>
<dbReference type="AlphaFoldDB" id="A0AA88HZB6"/>
<keyword evidence="8" id="KW-1185">Reference proteome</keyword>
<name>A0AA88HZB6_ARTSF</name>
<dbReference type="Gene3D" id="3.40.50.300">
    <property type="entry name" value="P-loop containing nucleotide triphosphate hydrolases"/>
    <property type="match status" value="1"/>
</dbReference>
<dbReference type="InterPro" id="IPR036390">
    <property type="entry name" value="WH_DNA-bd_sf"/>
</dbReference>
<dbReference type="GO" id="GO:0004386">
    <property type="term" value="F:helicase activity"/>
    <property type="evidence" value="ECO:0007669"/>
    <property type="project" value="UniProtKB-KW"/>
</dbReference>
<dbReference type="InterPro" id="IPR036388">
    <property type="entry name" value="WH-like_DNA-bd_sf"/>
</dbReference>
<dbReference type="PANTHER" id="PTHR47961:SF4">
    <property type="entry name" value="ACTIVATING SIGNAL COINTEGRATOR 1 COMPLEX SUBUNIT 3"/>
    <property type="match status" value="1"/>
</dbReference>
<dbReference type="GO" id="GO:0016787">
    <property type="term" value="F:hydrolase activity"/>
    <property type="evidence" value="ECO:0007669"/>
    <property type="project" value="UniProtKB-KW"/>
</dbReference>
<dbReference type="FunFam" id="1.10.10.10:FF:000012">
    <property type="entry name" value="U5 small nuclear ribonucleoprotein helicase"/>
    <property type="match status" value="1"/>
</dbReference>
<evidence type="ECO:0000256" key="4">
    <source>
        <dbReference type="ARBA" id="ARBA00022840"/>
    </source>
</evidence>